<evidence type="ECO:0000259" key="3">
    <source>
        <dbReference type="Pfam" id="PF04982"/>
    </source>
</evidence>
<feature type="compositionally biased region" description="Basic and acidic residues" evidence="1">
    <location>
        <begin position="180"/>
        <end position="200"/>
    </location>
</feature>
<dbReference type="PANTHER" id="PTHR33741">
    <property type="entry name" value="TRANSMEMBRANE PROTEIN DDB_G0269096-RELATED"/>
    <property type="match status" value="1"/>
</dbReference>
<feature type="transmembrane region" description="Helical" evidence="2">
    <location>
        <begin position="293"/>
        <end position="313"/>
    </location>
</feature>
<feature type="transmembrane region" description="Helical" evidence="2">
    <location>
        <begin position="325"/>
        <end position="342"/>
    </location>
</feature>
<feature type="compositionally biased region" description="Low complexity" evidence="1">
    <location>
        <begin position="629"/>
        <end position="649"/>
    </location>
</feature>
<proteinExistence type="predicted"/>
<feature type="compositionally biased region" description="Basic residues" evidence="1">
    <location>
        <begin position="488"/>
        <end position="498"/>
    </location>
</feature>
<evidence type="ECO:0000313" key="4">
    <source>
        <dbReference type="EMBL" id="CDI54644.1"/>
    </source>
</evidence>
<feature type="domain" description="HPP transmembrane region" evidence="3">
    <location>
        <begin position="293"/>
        <end position="456"/>
    </location>
</feature>
<organism evidence="4">
    <name type="scientific">Melanopsichium pennsylvanicum 4</name>
    <dbReference type="NCBI Taxonomy" id="1398559"/>
    <lineage>
        <taxon>Eukaryota</taxon>
        <taxon>Fungi</taxon>
        <taxon>Dikarya</taxon>
        <taxon>Basidiomycota</taxon>
        <taxon>Ustilaginomycotina</taxon>
        <taxon>Ustilaginomycetes</taxon>
        <taxon>Ustilaginales</taxon>
        <taxon>Ustilaginaceae</taxon>
        <taxon>Melanopsichium</taxon>
    </lineage>
</organism>
<evidence type="ECO:0000256" key="2">
    <source>
        <dbReference type="SAM" id="Phobius"/>
    </source>
</evidence>
<dbReference type="Pfam" id="PF04982">
    <property type="entry name" value="TM_HPP"/>
    <property type="match status" value="1"/>
</dbReference>
<evidence type="ECO:0000256" key="1">
    <source>
        <dbReference type="SAM" id="MobiDB-lite"/>
    </source>
</evidence>
<feature type="transmembrane region" description="Helical" evidence="2">
    <location>
        <begin position="425"/>
        <end position="446"/>
    </location>
</feature>
<keyword evidence="2" id="KW-0812">Transmembrane</keyword>
<dbReference type="EMBL" id="HG529622">
    <property type="protein sequence ID" value="CDI54644.1"/>
    <property type="molecule type" value="Genomic_DNA"/>
</dbReference>
<dbReference type="InterPro" id="IPR058581">
    <property type="entry name" value="TM_HPP"/>
</dbReference>
<sequence length="726" mass="78495">MSKEQDSSAADVVSTHAPTTIPEEPTPVSSVSPGIPLDSRSSLQAQQSQFEQQSAQSTRPQEGRFIEIISTDGSRASAEHNAESSQSKPAATTPGRVPEMEMKSARASSKQVSSNVFRRNSKKSNAQPSKLLATTHSSNAHGQEISPVTDSSTQKDSPHPNDSTSPSTEGGRPFRSFKKIKGERSEKRDDSSCNQDHDSDTDYDDETHPILAALYPLTNFIGYRPLSHPHTPSERRRTPKHPRFNRFHYICGRILTLGLPVSGDTGEIARYRDPDTGDIHLVTMYKDQVGAKVVNSIHSVIAAWVIVALLCLVSRSPFHRSHNSPLIIGAFATEAVVTFFAFRTPLAQPKNILFGNTISSIIGVGMQKAFAHTNYDLDTVYGVDWAAAATSVAVAIFGMQILGFTHPPGAAISLLSITNKKTLQLEWWLVPIVVIASCIVIGWAMLINNVGGRRYPENWFYANAFREPPIIGPEKLPFTNSPYEPRPSRHATVKRKRARGEEEENEKGFYRVPDSGARVTNGFGSSKGLEPKSSDTAATTAGTASYTLGGADRVRHLHQQSEAEALNNPNSFRQSFGPRGVNGDNNINGADGRTTRASEVTKVDPVELNSAIQPAQKVFTLESTQAGRSTQSAQAVTSSSTAAASSSAQKPKDATEGAGGGGEVKSRMIETDVMLISRNDSKGSKKSRRSIVIHVNEKRRHSTGGSGGKGVTSPVPAVQWRGRNPI</sequence>
<name>A0A077RBG7_9BASI</name>
<feature type="transmembrane region" description="Helical" evidence="2">
    <location>
        <begin position="385"/>
        <end position="404"/>
    </location>
</feature>
<reference evidence="4" key="1">
    <citation type="journal article" date="2014" name="Genome Biol. Evol.">
        <title>Gene Loss Rather Than Gene Gain Is Associated with a Host Jump from Monocots to Dicots in the Smut Fungus Melanopsichium pennsylvanicum.</title>
        <authorList>
            <person name="Sharma R."/>
            <person name="Mishra B."/>
            <person name="Runge F."/>
            <person name="Thines M."/>
        </authorList>
    </citation>
    <scope>NUCLEOTIDE SEQUENCE</scope>
    <source>
        <strain evidence="4">4</strain>
    </source>
</reference>
<protein>
    <recommendedName>
        <fullName evidence="3">HPP transmembrane region domain-containing protein</fullName>
    </recommendedName>
</protein>
<accession>A0A077RBG7</accession>
<dbReference type="AlphaFoldDB" id="A0A077RBG7"/>
<feature type="compositionally biased region" description="Low complexity" evidence="1">
    <location>
        <begin position="22"/>
        <end position="33"/>
    </location>
</feature>
<feature type="region of interest" description="Disordered" evidence="1">
    <location>
        <begin position="1"/>
        <end position="205"/>
    </location>
</feature>
<dbReference type="PANTHER" id="PTHR33741:SF5">
    <property type="entry name" value="TRANSMEMBRANE PROTEIN DDB_G0269096-RELATED"/>
    <property type="match status" value="1"/>
</dbReference>
<keyword evidence="2" id="KW-1133">Transmembrane helix</keyword>
<dbReference type="InterPro" id="IPR007065">
    <property type="entry name" value="HPP"/>
</dbReference>
<feature type="region of interest" description="Disordered" evidence="1">
    <location>
        <begin position="478"/>
        <end position="507"/>
    </location>
</feature>
<feature type="compositionally biased region" description="Polar residues" evidence="1">
    <location>
        <begin position="106"/>
        <end position="168"/>
    </location>
</feature>
<feature type="region of interest" description="Disordered" evidence="1">
    <location>
        <begin position="563"/>
        <end position="595"/>
    </location>
</feature>
<feature type="compositionally biased region" description="Low complexity" evidence="1">
    <location>
        <begin position="41"/>
        <end position="57"/>
    </location>
</feature>
<keyword evidence="2" id="KW-0472">Membrane</keyword>
<feature type="region of interest" description="Disordered" evidence="1">
    <location>
        <begin position="623"/>
        <end position="726"/>
    </location>
</feature>
<feature type="compositionally biased region" description="Basic residues" evidence="1">
    <location>
        <begin position="684"/>
        <end position="702"/>
    </location>
</feature>